<sequence>MSAFPWAEAMRFGLGVLRLAPAQFWAMTPRELARAHEGVTGRGAGGGPLGRDGLQALMEAFPDEETR</sequence>
<accession>A0A433XAB6</accession>
<evidence type="ECO:0000256" key="1">
    <source>
        <dbReference type="SAM" id="MobiDB-lite"/>
    </source>
</evidence>
<dbReference type="AlphaFoldDB" id="A0A433XAB6"/>
<comment type="caution">
    <text evidence="2">The sequence shown here is derived from an EMBL/GenBank/DDBJ whole genome shotgun (WGS) entry which is preliminary data.</text>
</comment>
<dbReference type="OrthoDB" id="7582980at2"/>
<dbReference type="InterPro" id="IPR019056">
    <property type="entry name" value="Phage_TAC_6"/>
</dbReference>
<dbReference type="EMBL" id="RZNJ01000003">
    <property type="protein sequence ID" value="RUT30994.1"/>
    <property type="molecule type" value="Genomic_DNA"/>
</dbReference>
<dbReference type="InterPro" id="IPR011739">
    <property type="entry name" value="GTA_rcc01693"/>
</dbReference>
<dbReference type="Pfam" id="PF09550">
    <property type="entry name" value="Phage_TAC_6"/>
    <property type="match status" value="1"/>
</dbReference>
<dbReference type="NCBIfam" id="TIGR02216">
    <property type="entry name" value="phage_TIGR02216"/>
    <property type="match status" value="1"/>
</dbReference>
<feature type="region of interest" description="Disordered" evidence="1">
    <location>
        <begin position="37"/>
        <end position="67"/>
    </location>
</feature>
<reference evidence="2 3" key="1">
    <citation type="journal article" date="2016" name="Int. J. Syst. Evol. Microbiol.">
        <title>Arsenicitalea aurantiaca gen. nov., sp. nov., a new member of the family Hyphomicrobiaceae, isolated from high-arsenic sediment.</title>
        <authorList>
            <person name="Mu Y."/>
            <person name="Zhou L."/>
            <person name="Zeng X.C."/>
            <person name="Liu L."/>
            <person name="Pan Y."/>
            <person name="Chen X."/>
            <person name="Wang J."/>
            <person name="Li S."/>
            <person name="Li W.J."/>
            <person name="Wang Y."/>
        </authorList>
    </citation>
    <scope>NUCLEOTIDE SEQUENCE [LARGE SCALE GENOMIC DNA]</scope>
    <source>
        <strain evidence="2 3">42-50</strain>
    </source>
</reference>
<protein>
    <submittedName>
        <fullName evidence="2">Phage tail assembly chaperone</fullName>
    </submittedName>
</protein>
<evidence type="ECO:0000313" key="2">
    <source>
        <dbReference type="EMBL" id="RUT30994.1"/>
    </source>
</evidence>
<name>A0A433XAB6_9HYPH</name>
<feature type="compositionally biased region" description="Gly residues" evidence="1">
    <location>
        <begin position="40"/>
        <end position="50"/>
    </location>
</feature>
<dbReference type="Proteomes" id="UP000281547">
    <property type="component" value="Unassembled WGS sequence"/>
</dbReference>
<organism evidence="2 3">
    <name type="scientific">Arsenicitalea aurantiaca</name>
    <dbReference type="NCBI Taxonomy" id="1783274"/>
    <lineage>
        <taxon>Bacteria</taxon>
        <taxon>Pseudomonadati</taxon>
        <taxon>Pseudomonadota</taxon>
        <taxon>Alphaproteobacteria</taxon>
        <taxon>Hyphomicrobiales</taxon>
        <taxon>Devosiaceae</taxon>
        <taxon>Arsenicitalea</taxon>
    </lineage>
</organism>
<gene>
    <name evidence="2" type="ORF">EMQ25_08935</name>
</gene>
<proteinExistence type="predicted"/>
<dbReference type="RefSeq" id="WP_127188240.1">
    <property type="nucleotide sequence ID" value="NZ_RZNJ01000003.1"/>
</dbReference>
<evidence type="ECO:0000313" key="3">
    <source>
        <dbReference type="Proteomes" id="UP000281547"/>
    </source>
</evidence>
<keyword evidence="3" id="KW-1185">Reference proteome</keyword>